<evidence type="ECO:0000256" key="4">
    <source>
        <dbReference type="ARBA" id="ARBA00022989"/>
    </source>
</evidence>
<evidence type="ECO:0000256" key="2">
    <source>
        <dbReference type="ARBA" id="ARBA00022692"/>
    </source>
</evidence>
<comment type="subcellular location">
    <subcellularLocation>
        <location evidence="1">Membrane</location>
        <topology evidence="1">Multi-pass membrane protein</topology>
    </subcellularLocation>
</comment>
<name>A0AAV2IBU2_LYMST</name>
<feature type="transmembrane region" description="Helical" evidence="8">
    <location>
        <begin position="343"/>
        <end position="365"/>
    </location>
</feature>
<dbReference type="PANTHER" id="PTHR24161:SF118">
    <property type="entry name" value="PALMITOYLTRANSFERASE"/>
    <property type="match status" value="1"/>
</dbReference>
<evidence type="ECO:0000259" key="9">
    <source>
        <dbReference type="Pfam" id="PF01529"/>
    </source>
</evidence>
<dbReference type="SUPFAM" id="SSF48403">
    <property type="entry name" value="Ankyrin repeat"/>
    <property type="match status" value="1"/>
</dbReference>
<evidence type="ECO:0000256" key="3">
    <source>
        <dbReference type="ARBA" id="ARBA00022737"/>
    </source>
</evidence>
<dbReference type="SMART" id="SM00248">
    <property type="entry name" value="ANK"/>
    <property type="match status" value="6"/>
</dbReference>
<proteinExistence type="inferred from homology"/>
<feature type="repeat" description="ANK" evidence="7">
    <location>
        <begin position="81"/>
        <end position="113"/>
    </location>
</feature>
<dbReference type="AlphaFoldDB" id="A0AAV2IBU2"/>
<keyword evidence="4 8" id="KW-1133">Transmembrane helix</keyword>
<dbReference type="EMBL" id="CAXITT010000536">
    <property type="protein sequence ID" value="CAL1543263.1"/>
    <property type="molecule type" value="Genomic_DNA"/>
</dbReference>
<dbReference type="InterPro" id="IPR002110">
    <property type="entry name" value="Ankyrin_rpt"/>
</dbReference>
<dbReference type="GO" id="GO:0019706">
    <property type="term" value="F:protein-cysteine S-palmitoyltransferase activity"/>
    <property type="evidence" value="ECO:0007669"/>
    <property type="project" value="UniProtKB-EC"/>
</dbReference>
<keyword evidence="5 7" id="KW-0040">ANK repeat</keyword>
<keyword evidence="8" id="KW-0012">Acyltransferase</keyword>
<comment type="catalytic activity">
    <reaction evidence="8">
        <text>L-cysteinyl-[protein] + hexadecanoyl-CoA = S-hexadecanoyl-L-cysteinyl-[protein] + CoA</text>
        <dbReference type="Rhea" id="RHEA:36683"/>
        <dbReference type="Rhea" id="RHEA-COMP:10131"/>
        <dbReference type="Rhea" id="RHEA-COMP:11032"/>
        <dbReference type="ChEBI" id="CHEBI:29950"/>
        <dbReference type="ChEBI" id="CHEBI:57287"/>
        <dbReference type="ChEBI" id="CHEBI:57379"/>
        <dbReference type="ChEBI" id="CHEBI:74151"/>
        <dbReference type="EC" id="2.3.1.225"/>
    </reaction>
</comment>
<dbReference type="PROSITE" id="PS50088">
    <property type="entry name" value="ANK_REPEAT"/>
    <property type="match status" value="2"/>
</dbReference>
<sequence>MSTQPLSNGGLQAAAFEMLLDAIGKNLSSVIQQLLNSYPNLIHLKGWHGISPLHKACLIGDYNIVLMLIQANSDVNCLTDHQETPLHYASKRGLPSVVHLLVQCGARIQALDNAGRNALHHAAESGSVQVMKYFEEAFEVNMREQDKKLQTPMHITCRHGHLDLFYFLMQKGRTDLRQADSEGNLPLHIACKNGFGHMAWSMLCILGVGSLHLRNNDGYTPLDLALQGDSFGHKELIPVLTYLSQQHESVPVNGPITMWYGWMLYPLVVYSLVTWITQRLASYQFLVYLCACVMAVVQLNGISHRMNHVCRWPNPIYAGFFAAGIIHTSFCYYWLIFPYLIDIWWICLLSVTICPLLHVIFWILIRKEAGAVVTSVKEPVSRKPMRLVDLCMTQNPPFNYCPVCDLVINNMTKHCRLCNRCFLYLDHHCLFLLKCVAAENHPLFLWMLILAIVNMFFFVVGCVLYTLIICPHTAWTEILWQLFHQQAWPLSLCIVNIIFIFWCVGLLYSQYTTVTRGCTSYVSSFEARNFPLTRRQAMTNFIHFLLKMPMPHRNPHSLIHSSEMAIFT</sequence>
<evidence type="ECO:0000313" key="11">
    <source>
        <dbReference type="Proteomes" id="UP001497497"/>
    </source>
</evidence>
<organism evidence="10 11">
    <name type="scientific">Lymnaea stagnalis</name>
    <name type="common">Great pond snail</name>
    <name type="synonym">Helix stagnalis</name>
    <dbReference type="NCBI Taxonomy" id="6523"/>
    <lineage>
        <taxon>Eukaryota</taxon>
        <taxon>Metazoa</taxon>
        <taxon>Spiralia</taxon>
        <taxon>Lophotrochozoa</taxon>
        <taxon>Mollusca</taxon>
        <taxon>Gastropoda</taxon>
        <taxon>Heterobranchia</taxon>
        <taxon>Euthyneura</taxon>
        <taxon>Panpulmonata</taxon>
        <taxon>Hygrophila</taxon>
        <taxon>Lymnaeoidea</taxon>
        <taxon>Lymnaeidae</taxon>
        <taxon>Lymnaea</taxon>
    </lineage>
</organism>
<evidence type="ECO:0000256" key="7">
    <source>
        <dbReference type="PROSITE-ProRule" id="PRU00023"/>
    </source>
</evidence>
<comment type="domain">
    <text evidence="8">The DHHC domain is required for palmitoyltransferase activity.</text>
</comment>
<comment type="similarity">
    <text evidence="8">Belongs to the DHHC palmitoyltransferase family.</text>
</comment>
<keyword evidence="3" id="KW-0677">Repeat</keyword>
<keyword evidence="2 8" id="KW-0812">Transmembrane</keyword>
<feature type="transmembrane region" description="Helical" evidence="8">
    <location>
        <begin position="315"/>
        <end position="337"/>
    </location>
</feature>
<feature type="transmembrane region" description="Helical" evidence="8">
    <location>
        <begin position="443"/>
        <end position="468"/>
    </location>
</feature>
<feature type="domain" description="Palmitoyltransferase DHHC" evidence="9">
    <location>
        <begin position="398"/>
        <end position="521"/>
    </location>
</feature>
<evidence type="ECO:0000256" key="8">
    <source>
        <dbReference type="RuleBase" id="RU079119"/>
    </source>
</evidence>
<dbReference type="PANTHER" id="PTHR24161">
    <property type="entry name" value="ANK_REP_REGION DOMAIN-CONTAINING PROTEIN-RELATED"/>
    <property type="match status" value="1"/>
</dbReference>
<comment type="caution">
    <text evidence="10">The sequence shown here is derived from an EMBL/GenBank/DDBJ whole genome shotgun (WGS) entry which is preliminary data.</text>
</comment>
<evidence type="ECO:0000313" key="10">
    <source>
        <dbReference type="EMBL" id="CAL1543263.1"/>
    </source>
</evidence>
<evidence type="ECO:0000256" key="5">
    <source>
        <dbReference type="ARBA" id="ARBA00023043"/>
    </source>
</evidence>
<dbReference type="PROSITE" id="PS50216">
    <property type="entry name" value="DHHC"/>
    <property type="match status" value="1"/>
</dbReference>
<gene>
    <name evidence="10" type="ORF">GSLYS_00016797001</name>
</gene>
<protein>
    <recommendedName>
        <fullName evidence="8">Palmitoyltransferase</fullName>
        <ecNumber evidence="8">2.3.1.225</ecNumber>
    </recommendedName>
</protein>
<dbReference type="Pfam" id="PF12796">
    <property type="entry name" value="Ank_2"/>
    <property type="match status" value="1"/>
</dbReference>
<dbReference type="PROSITE" id="PS50297">
    <property type="entry name" value="ANK_REP_REGION"/>
    <property type="match status" value="2"/>
</dbReference>
<dbReference type="EC" id="2.3.1.225" evidence="8"/>
<feature type="repeat" description="ANK" evidence="7">
    <location>
        <begin position="48"/>
        <end position="80"/>
    </location>
</feature>
<dbReference type="Gene3D" id="1.25.40.20">
    <property type="entry name" value="Ankyrin repeat-containing domain"/>
    <property type="match status" value="2"/>
</dbReference>
<feature type="transmembrane region" description="Helical" evidence="8">
    <location>
        <begin position="488"/>
        <end position="508"/>
    </location>
</feature>
<dbReference type="GO" id="GO:0016020">
    <property type="term" value="C:membrane"/>
    <property type="evidence" value="ECO:0007669"/>
    <property type="project" value="UniProtKB-SubCell"/>
</dbReference>
<keyword evidence="6 8" id="KW-0472">Membrane</keyword>
<dbReference type="InterPro" id="IPR001594">
    <property type="entry name" value="Palmitoyltrfase_DHHC"/>
</dbReference>
<evidence type="ECO:0000256" key="1">
    <source>
        <dbReference type="ARBA" id="ARBA00004141"/>
    </source>
</evidence>
<dbReference type="InterPro" id="IPR036770">
    <property type="entry name" value="Ankyrin_rpt-contain_sf"/>
</dbReference>
<dbReference type="Pfam" id="PF01529">
    <property type="entry name" value="DHHC"/>
    <property type="match status" value="1"/>
</dbReference>
<dbReference type="Proteomes" id="UP001497497">
    <property type="component" value="Unassembled WGS sequence"/>
</dbReference>
<reference evidence="10 11" key="1">
    <citation type="submission" date="2024-04" db="EMBL/GenBank/DDBJ databases">
        <authorList>
            <consortium name="Genoscope - CEA"/>
            <person name="William W."/>
        </authorList>
    </citation>
    <scope>NUCLEOTIDE SEQUENCE [LARGE SCALE GENOMIC DNA]</scope>
</reference>
<feature type="transmembrane region" description="Helical" evidence="8">
    <location>
        <begin position="283"/>
        <end position="303"/>
    </location>
</feature>
<keyword evidence="11" id="KW-1185">Reference proteome</keyword>
<keyword evidence="8" id="KW-0808">Transferase</keyword>
<evidence type="ECO:0000256" key="6">
    <source>
        <dbReference type="ARBA" id="ARBA00023136"/>
    </source>
</evidence>
<accession>A0AAV2IBU2</accession>